<dbReference type="AlphaFoldDB" id="A0A6A6HMF0"/>
<dbReference type="OrthoDB" id="9972683at2759"/>
<feature type="active site" evidence="2">
    <location>
        <position position="322"/>
    </location>
</feature>
<dbReference type="PIRSF" id="PIRSF000443">
    <property type="entry name" value="Homoser_Ac_trans"/>
    <property type="match status" value="1"/>
</dbReference>
<evidence type="ECO:0000313" key="4">
    <source>
        <dbReference type="EMBL" id="KAF2239197.1"/>
    </source>
</evidence>
<dbReference type="EMBL" id="ML991773">
    <property type="protein sequence ID" value="KAF2239197.1"/>
    <property type="molecule type" value="Genomic_DNA"/>
</dbReference>
<dbReference type="PANTHER" id="PTHR32268:SF15">
    <property type="entry name" value="HOMOSERINE ACETYLTRANSFERASE FAMILY PROTEIN (AFU_ORTHOLOGUE AFUA_1G15350)"/>
    <property type="match status" value="1"/>
</dbReference>
<dbReference type="InterPro" id="IPR000073">
    <property type="entry name" value="AB_hydrolase_1"/>
</dbReference>
<gene>
    <name evidence="4" type="ORF">EV356DRAFT_502184</name>
</gene>
<dbReference type="SUPFAM" id="SSF53474">
    <property type="entry name" value="alpha/beta-Hydrolases"/>
    <property type="match status" value="1"/>
</dbReference>
<feature type="active site" evidence="2">
    <location>
        <position position="293"/>
    </location>
</feature>
<accession>A0A6A6HMF0</accession>
<dbReference type="Proteomes" id="UP000800092">
    <property type="component" value="Unassembled WGS sequence"/>
</dbReference>
<dbReference type="GO" id="GO:0016747">
    <property type="term" value="F:acyltransferase activity, transferring groups other than amino-acyl groups"/>
    <property type="evidence" value="ECO:0007669"/>
    <property type="project" value="InterPro"/>
</dbReference>
<name>A0A6A6HMF0_VIRVR</name>
<evidence type="ECO:0000256" key="1">
    <source>
        <dbReference type="ARBA" id="ARBA00006886"/>
    </source>
</evidence>
<evidence type="ECO:0000256" key="2">
    <source>
        <dbReference type="PIRSR" id="PIRSR000443-1"/>
    </source>
</evidence>
<evidence type="ECO:0000259" key="3">
    <source>
        <dbReference type="Pfam" id="PF00561"/>
    </source>
</evidence>
<keyword evidence="4" id="KW-0808">Transferase</keyword>
<reference evidence="4" key="1">
    <citation type="journal article" date="2020" name="Stud. Mycol.">
        <title>101 Dothideomycetes genomes: a test case for predicting lifestyles and emergence of pathogens.</title>
        <authorList>
            <person name="Haridas S."/>
            <person name="Albert R."/>
            <person name="Binder M."/>
            <person name="Bloem J."/>
            <person name="Labutti K."/>
            <person name="Salamov A."/>
            <person name="Andreopoulos B."/>
            <person name="Baker S."/>
            <person name="Barry K."/>
            <person name="Bills G."/>
            <person name="Bluhm B."/>
            <person name="Cannon C."/>
            <person name="Castanera R."/>
            <person name="Culley D."/>
            <person name="Daum C."/>
            <person name="Ezra D."/>
            <person name="Gonzalez J."/>
            <person name="Henrissat B."/>
            <person name="Kuo A."/>
            <person name="Liang C."/>
            <person name="Lipzen A."/>
            <person name="Lutzoni F."/>
            <person name="Magnuson J."/>
            <person name="Mondo S."/>
            <person name="Nolan M."/>
            <person name="Ohm R."/>
            <person name="Pangilinan J."/>
            <person name="Park H.-J."/>
            <person name="Ramirez L."/>
            <person name="Alfaro M."/>
            <person name="Sun H."/>
            <person name="Tritt A."/>
            <person name="Yoshinaga Y."/>
            <person name="Zwiers L.-H."/>
            <person name="Turgeon B."/>
            <person name="Goodwin S."/>
            <person name="Spatafora J."/>
            <person name="Crous P."/>
            <person name="Grigoriev I."/>
        </authorList>
    </citation>
    <scope>NUCLEOTIDE SEQUENCE</scope>
    <source>
        <strain evidence="4">Tuck. ex Michener</strain>
    </source>
</reference>
<proteinExistence type="inferred from homology"/>
<dbReference type="Gene3D" id="3.40.50.1820">
    <property type="entry name" value="alpha/beta hydrolase"/>
    <property type="match status" value="1"/>
</dbReference>
<dbReference type="PANTHER" id="PTHR32268">
    <property type="entry name" value="HOMOSERINE O-ACETYLTRANSFERASE"/>
    <property type="match status" value="1"/>
</dbReference>
<dbReference type="InterPro" id="IPR029058">
    <property type="entry name" value="AB_hydrolase_fold"/>
</dbReference>
<evidence type="ECO:0000313" key="5">
    <source>
        <dbReference type="Proteomes" id="UP000800092"/>
    </source>
</evidence>
<dbReference type="InterPro" id="IPR008220">
    <property type="entry name" value="HAT_MetX-like"/>
</dbReference>
<protein>
    <submittedName>
        <fullName evidence="4">Homoserine acetyltransferase</fullName>
    </submittedName>
</protein>
<keyword evidence="5" id="KW-1185">Reference proteome</keyword>
<dbReference type="Pfam" id="PF00561">
    <property type="entry name" value="Abhydrolase_1"/>
    <property type="match status" value="1"/>
</dbReference>
<comment type="similarity">
    <text evidence="1">Belongs to the AB hydrolase superfamily. MetX family.</text>
</comment>
<feature type="active site" description="Nucleophile" evidence="2">
    <location>
        <position position="140"/>
    </location>
</feature>
<feature type="domain" description="AB hydrolase-1" evidence="3">
    <location>
        <begin position="79"/>
        <end position="324"/>
    </location>
</feature>
<organism evidence="4 5">
    <name type="scientific">Viridothelium virens</name>
    <name type="common">Speckled blister lichen</name>
    <name type="synonym">Trypethelium virens</name>
    <dbReference type="NCBI Taxonomy" id="1048519"/>
    <lineage>
        <taxon>Eukaryota</taxon>
        <taxon>Fungi</taxon>
        <taxon>Dikarya</taxon>
        <taxon>Ascomycota</taxon>
        <taxon>Pezizomycotina</taxon>
        <taxon>Dothideomycetes</taxon>
        <taxon>Dothideomycetes incertae sedis</taxon>
        <taxon>Trypetheliales</taxon>
        <taxon>Trypetheliaceae</taxon>
        <taxon>Viridothelium</taxon>
    </lineage>
</organism>
<sequence length="349" mass="38725">MAEPQETKYFHHDLKLSAKSHPPSTTFAAKLAYWTFGDPSNPAILLPTCYGGTLATTLPFLYNPSAATPTSSPPIFPTTKYFIIVVGLLGGSESSSPSNTSPHHGTNFPHTTYEDNIRLQHALCTQHLGVTHLHAYIGFSMGGQQAYHMSALFPDFATHAVCLAGSARTSWHNWCFLEGPKAALTSAADFRDGEYEAPAKKGVRAFGRVYSAWALSQAWFRERCWEQVGFGSLEEYLRDRWDDFQFDANDLLCMLWTWQNGDIGVYHEEDGGDLGKALGRIKARMLLLPSRTDAYFPPEDNEEEVKHLKDGKFVVIPSIWGHLAGGGGGTKEDNEFIKQQIAQFLGISR</sequence>